<evidence type="ECO:0000256" key="2">
    <source>
        <dbReference type="ARBA" id="ARBA00010145"/>
    </source>
</evidence>
<dbReference type="PANTHER" id="PTHR36838">
    <property type="entry name" value="AUXIN EFFLUX CARRIER FAMILY PROTEIN"/>
    <property type="match status" value="1"/>
</dbReference>
<evidence type="ECO:0000313" key="10">
    <source>
        <dbReference type="Proteomes" id="UP000239047"/>
    </source>
</evidence>
<keyword evidence="4" id="KW-1003">Cell membrane</keyword>
<protein>
    <submittedName>
        <fullName evidence="9">Permease</fullName>
    </submittedName>
</protein>
<feature type="transmembrane region" description="Helical" evidence="8">
    <location>
        <begin position="166"/>
        <end position="187"/>
    </location>
</feature>
<evidence type="ECO:0000256" key="1">
    <source>
        <dbReference type="ARBA" id="ARBA00004651"/>
    </source>
</evidence>
<evidence type="ECO:0000256" key="3">
    <source>
        <dbReference type="ARBA" id="ARBA00022448"/>
    </source>
</evidence>
<feature type="transmembrane region" description="Helical" evidence="8">
    <location>
        <begin position="61"/>
        <end position="80"/>
    </location>
</feature>
<keyword evidence="6 8" id="KW-1133">Transmembrane helix</keyword>
<evidence type="ECO:0000313" key="9">
    <source>
        <dbReference type="EMBL" id="PPA69926.1"/>
    </source>
</evidence>
<evidence type="ECO:0000256" key="5">
    <source>
        <dbReference type="ARBA" id="ARBA00022692"/>
    </source>
</evidence>
<dbReference type="InterPro" id="IPR004776">
    <property type="entry name" value="Mem_transp_PIN-like"/>
</dbReference>
<keyword evidence="5 8" id="KW-0812">Transmembrane</keyword>
<feature type="transmembrane region" description="Helical" evidence="8">
    <location>
        <begin position="123"/>
        <end position="145"/>
    </location>
</feature>
<evidence type="ECO:0000256" key="6">
    <source>
        <dbReference type="ARBA" id="ARBA00022989"/>
    </source>
</evidence>
<feature type="transmembrane region" description="Helical" evidence="8">
    <location>
        <begin position="220"/>
        <end position="243"/>
    </location>
</feature>
<dbReference type="Pfam" id="PF03547">
    <property type="entry name" value="Mem_trans"/>
    <property type="match status" value="1"/>
</dbReference>
<sequence length="307" mass="33591">MEMIFIFLNILLPIFILVGLGAWMHKAFELNLYTLAKLNIYFLSPGFVLVRLYESSFSGDLLLNVLVFFGLFVISLYLLAQGISAIGGYSKGKKGVFTNSILLFNSGNYGIPVNDLVFKQDPFAMTVQVMVMTFQSVLAYSYGVFTLRAADAGRLKALLGLLRMPVIWAMVLGLALNAASVQVPVFLIKPGEYMADALIAIALLTLGAQVAQLTFKPKLFIVYVTLFARLIMGPVIGLIIITLLGYEGILAQALFITSSVPTSVNSAIIAQEYRSEPELAAQIVMASTVFSMFTVTLTIYFSHILFG</sequence>
<comment type="caution">
    <text evidence="9">The sequence shown here is derived from an EMBL/GenBank/DDBJ whole genome shotgun (WGS) entry which is preliminary data.</text>
</comment>
<evidence type="ECO:0000256" key="8">
    <source>
        <dbReference type="SAM" id="Phobius"/>
    </source>
</evidence>
<comment type="similarity">
    <text evidence="2">Belongs to the auxin efflux carrier (TC 2.A.69) family.</text>
</comment>
<comment type="subcellular location">
    <subcellularLocation>
        <location evidence="1">Cell membrane</location>
        <topology evidence="1">Multi-pass membrane protein</topology>
    </subcellularLocation>
</comment>
<dbReference type="InterPro" id="IPR038770">
    <property type="entry name" value="Na+/solute_symporter_sf"/>
</dbReference>
<evidence type="ECO:0000256" key="4">
    <source>
        <dbReference type="ARBA" id="ARBA00022475"/>
    </source>
</evidence>
<organism evidence="9 10">
    <name type="scientific">Jeotgalibacillus proteolyticus</name>
    <dbReference type="NCBI Taxonomy" id="2082395"/>
    <lineage>
        <taxon>Bacteria</taxon>
        <taxon>Bacillati</taxon>
        <taxon>Bacillota</taxon>
        <taxon>Bacilli</taxon>
        <taxon>Bacillales</taxon>
        <taxon>Caryophanaceae</taxon>
        <taxon>Jeotgalibacillus</taxon>
    </lineage>
</organism>
<gene>
    <name evidence="9" type="ORF">C4B60_15490</name>
</gene>
<dbReference type="OrthoDB" id="527159at2"/>
<dbReference type="GO" id="GO:0005886">
    <property type="term" value="C:plasma membrane"/>
    <property type="evidence" value="ECO:0007669"/>
    <property type="project" value="UniProtKB-SubCell"/>
</dbReference>
<proteinExistence type="inferred from homology"/>
<dbReference type="Gene3D" id="1.20.1530.20">
    <property type="match status" value="1"/>
</dbReference>
<feature type="transmembrane region" description="Helical" evidence="8">
    <location>
        <begin position="283"/>
        <end position="306"/>
    </location>
</feature>
<evidence type="ECO:0000256" key="7">
    <source>
        <dbReference type="ARBA" id="ARBA00023136"/>
    </source>
</evidence>
<dbReference type="PANTHER" id="PTHR36838:SF1">
    <property type="entry name" value="SLR1864 PROTEIN"/>
    <property type="match status" value="1"/>
</dbReference>
<dbReference type="Proteomes" id="UP000239047">
    <property type="component" value="Unassembled WGS sequence"/>
</dbReference>
<feature type="transmembrane region" description="Helical" evidence="8">
    <location>
        <begin position="193"/>
        <end position="213"/>
    </location>
</feature>
<dbReference type="GO" id="GO:0055085">
    <property type="term" value="P:transmembrane transport"/>
    <property type="evidence" value="ECO:0007669"/>
    <property type="project" value="InterPro"/>
</dbReference>
<dbReference type="RefSeq" id="WP_104058919.1">
    <property type="nucleotide sequence ID" value="NZ_PREZ01000005.1"/>
</dbReference>
<feature type="transmembrane region" description="Helical" evidence="8">
    <location>
        <begin position="249"/>
        <end position="271"/>
    </location>
</feature>
<feature type="transmembrane region" description="Helical" evidence="8">
    <location>
        <begin position="30"/>
        <end position="49"/>
    </location>
</feature>
<keyword evidence="10" id="KW-1185">Reference proteome</keyword>
<feature type="transmembrane region" description="Helical" evidence="8">
    <location>
        <begin position="5"/>
        <end position="24"/>
    </location>
</feature>
<keyword evidence="7 8" id="KW-0472">Membrane</keyword>
<keyword evidence="3" id="KW-0813">Transport</keyword>
<name>A0A2S5GAA8_9BACL</name>
<dbReference type="EMBL" id="PREZ01000005">
    <property type="protein sequence ID" value="PPA69926.1"/>
    <property type="molecule type" value="Genomic_DNA"/>
</dbReference>
<reference evidence="9 10" key="1">
    <citation type="submission" date="2018-02" db="EMBL/GenBank/DDBJ databases">
        <title>Jeotgalibacillus proteolyticum sp. nov. a protease producing bacterium isolated from ocean sediments of Laizhou Bay.</title>
        <authorList>
            <person name="Li Y."/>
        </authorList>
    </citation>
    <scope>NUCLEOTIDE SEQUENCE [LARGE SCALE GENOMIC DNA]</scope>
    <source>
        <strain evidence="9 10">22-7</strain>
    </source>
</reference>
<accession>A0A2S5GAA8</accession>
<dbReference type="AlphaFoldDB" id="A0A2S5GAA8"/>